<proteinExistence type="predicted"/>
<dbReference type="PANTHER" id="PTHR30055:SF183">
    <property type="entry name" value="NUCLEOID OCCLUSION FACTOR SLMA"/>
    <property type="match status" value="1"/>
</dbReference>
<feature type="domain" description="HTH tetR-type" evidence="4">
    <location>
        <begin position="1"/>
        <end position="54"/>
    </location>
</feature>
<dbReference type="InterPro" id="IPR023772">
    <property type="entry name" value="DNA-bd_HTH_TetR-type_CS"/>
</dbReference>
<dbReference type="Pfam" id="PF00440">
    <property type="entry name" value="TetR_N"/>
    <property type="match status" value="1"/>
</dbReference>
<evidence type="ECO:0000313" key="5">
    <source>
        <dbReference type="EMBL" id="HCW93229.1"/>
    </source>
</evidence>
<evidence type="ECO:0000259" key="4">
    <source>
        <dbReference type="PROSITE" id="PS50977"/>
    </source>
</evidence>
<dbReference type="Gene3D" id="1.10.357.10">
    <property type="entry name" value="Tetracycline Repressor, domain 2"/>
    <property type="match status" value="1"/>
</dbReference>
<dbReference type="InterPro" id="IPR001647">
    <property type="entry name" value="HTH_TetR"/>
</dbReference>
<dbReference type="SUPFAM" id="SSF46689">
    <property type="entry name" value="Homeodomain-like"/>
    <property type="match status" value="1"/>
</dbReference>
<organism evidence="5 6">
    <name type="scientific">Flexistipes sinusarabici</name>
    <dbReference type="NCBI Taxonomy" id="2352"/>
    <lineage>
        <taxon>Bacteria</taxon>
        <taxon>Pseudomonadati</taxon>
        <taxon>Deferribacterota</taxon>
        <taxon>Deferribacteres</taxon>
        <taxon>Deferribacterales</taxon>
        <taxon>Flexistipitaceae</taxon>
        <taxon>Flexistipes</taxon>
    </lineage>
</organism>
<evidence type="ECO:0000313" key="6">
    <source>
        <dbReference type="Proteomes" id="UP000262325"/>
    </source>
</evidence>
<sequence>MKAAEKLFIDKGYDSATMDDIAREANVAKGTLYHYFSNKAELLKAMRADFEEQIMARINPAVEECDDWRGRIRAWIDSAVSAYFELIDLHDVVIYGRGMPFRNTMADAEITRSLYKIITDGAEAGAWSVDDPHWVATIMFYSYRGGCDEAMMGAQKPDDVPDKLNDVFMRILGVS</sequence>
<protein>
    <submittedName>
        <fullName evidence="5">TetR family transcriptional regulator</fullName>
    </submittedName>
</protein>
<dbReference type="GO" id="GO:0000976">
    <property type="term" value="F:transcription cis-regulatory region binding"/>
    <property type="evidence" value="ECO:0007669"/>
    <property type="project" value="TreeGrafter"/>
</dbReference>
<name>A0A3D5QD70_FLESI</name>
<dbReference type="PROSITE" id="PS01081">
    <property type="entry name" value="HTH_TETR_1"/>
    <property type="match status" value="1"/>
</dbReference>
<dbReference type="PROSITE" id="PS50977">
    <property type="entry name" value="HTH_TETR_2"/>
    <property type="match status" value="1"/>
</dbReference>
<dbReference type="InterPro" id="IPR009057">
    <property type="entry name" value="Homeodomain-like_sf"/>
</dbReference>
<keyword evidence="1" id="KW-0175">Coiled coil</keyword>
<dbReference type="AlphaFoldDB" id="A0A3D5QD70"/>
<dbReference type="Proteomes" id="UP000262325">
    <property type="component" value="Unassembled WGS sequence"/>
</dbReference>
<evidence type="ECO:0000256" key="2">
    <source>
        <dbReference type="ARBA" id="ARBA00023125"/>
    </source>
</evidence>
<gene>
    <name evidence="5" type="ORF">DHM44_06080</name>
</gene>
<comment type="caution">
    <text evidence="5">The sequence shown here is derived from an EMBL/GenBank/DDBJ whole genome shotgun (WGS) entry which is preliminary data.</text>
</comment>
<dbReference type="GO" id="GO:0003700">
    <property type="term" value="F:DNA-binding transcription factor activity"/>
    <property type="evidence" value="ECO:0007669"/>
    <property type="project" value="TreeGrafter"/>
</dbReference>
<feature type="DNA-binding region" description="H-T-H motif" evidence="3">
    <location>
        <begin position="17"/>
        <end position="36"/>
    </location>
</feature>
<evidence type="ECO:0000256" key="3">
    <source>
        <dbReference type="PROSITE-ProRule" id="PRU00335"/>
    </source>
</evidence>
<accession>A0A3D5QD70</accession>
<dbReference type="EMBL" id="DPPF01000119">
    <property type="protein sequence ID" value="HCW93229.1"/>
    <property type="molecule type" value="Genomic_DNA"/>
</dbReference>
<evidence type="ECO:0000256" key="1">
    <source>
        <dbReference type="ARBA" id="ARBA00023054"/>
    </source>
</evidence>
<keyword evidence="2 3" id="KW-0238">DNA-binding</keyword>
<dbReference type="PANTHER" id="PTHR30055">
    <property type="entry name" value="HTH-TYPE TRANSCRIPTIONAL REGULATOR RUTR"/>
    <property type="match status" value="1"/>
</dbReference>
<dbReference type="InterPro" id="IPR050109">
    <property type="entry name" value="HTH-type_TetR-like_transc_reg"/>
</dbReference>
<reference evidence="5 6" key="1">
    <citation type="journal article" date="2018" name="Nat. Biotechnol.">
        <title>A standardized bacterial taxonomy based on genome phylogeny substantially revises the tree of life.</title>
        <authorList>
            <person name="Parks D.H."/>
            <person name="Chuvochina M."/>
            <person name="Waite D.W."/>
            <person name="Rinke C."/>
            <person name="Skarshewski A."/>
            <person name="Chaumeil P.A."/>
            <person name="Hugenholtz P."/>
        </authorList>
    </citation>
    <scope>NUCLEOTIDE SEQUENCE [LARGE SCALE GENOMIC DNA]</scope>
    <source>
        <strain evidence="5">UBA8672</strain>
    </source>
</reference>